<organism evidence="2 3">
    <name type="scientific">Macrostomum lignano</name>
    <dbReference type="NCBI Taxonomy" id="282301"/>
    <lineage>
        <taxon>Eukaryota</taxon>
        <taxon>Metazoa</taxon>
        <taxon>Spiralia</taxon>
        <taxon>Lophotrochozoa</taxon>
        <taxon>Platyhelminthes</taxon>
        <taxon>Rhabditophora</taxon>
        <taxon>Macrostomorpha</taxon>
        <taxon>Macrostomida</taxon>
        <taxon>Macrostomidae</taxon>
        <taxon>Macrostomum</taxon>
    </lineage>
</organism>
<feature type="compositionally biased region" description="Low complexity" evidence="1">
    <location>
        <begin position="393"/>
        <end position="411"/>
    </location>
</feature>
<feature type="region of interest" description="Disordered" evidence="1">
    <location>
        <begin position="283"/>
        <end position="358"/>
    </location>
</feature>
<reference evidence="3" key="1">
    <citation type="submission" date="2016-11" db="UniProtKB">
        <authorList>
            <consortium name="WormBaseParasite"/>
        </authorList>
    </citation>
    <scope>IDENTIFICATION</scope>
</reference>
<evidence type="ECO:0000313" key="3">
    <source>
        <dbReference type="WBParaSite" id="maker-unitig_44650-snap-gene-0.2-mRNA-1"/>
    </source>
</evidence>
<dbReference type="Proteomes" id="UP000095280">
    <property type="component" value="Unplaced"/>
</dbReference>
<feature type="compositionally biased region" description="Basic residues" evidence="1">
    <location>
        <begin position="106"/>
        <end position="121"/>
    </location>
</feature>
<protein>
    <submittedName>
        <fullName evidence="3">CCDC66 domain-containing protein</fullName>
    </submittedName>
</protein>
<dbReference type="AlphaFoldDB" id="A0A1I8FQS2"/>
<evidence type="ECO:0000256" key="1">
    <source>
        <dbReference type="SAM" id="MobiDB-lite"/>
    </source>
</evidence>
<keyword evidence="2" id="KW-1185">Reference proteome</keyword>
<accession>A0A1I8FQS2</accession>
<sequence length="590" mass="64966">RLRGLSIYFFCAESESASASALLHHGRKSQLFVCNGSAILTMLSSDGPRAIRAASAMASSRQQQQRRHAAAAAGNRNPVSLRLLCPPSASVADENGSAAAAGGRQRQGRGRSSKPSRRASKRTTMEPAALERARRPSGESRRRDAAAASSTANADKPATLQVHEDDIPQLSASAAAVPWRRPGQRLQARPVRVRAEEAAPRPGRHLAVQNCSAPSICSSISSSQQQQQMMQHQLKPGERGSCARLTSCTWACRRSALRSCAHALRHPNAVPLKRPQQFLSNLSSRRPQWPQPPPPPQMQQQNSQDHSRDRSRTSQKDQSRDHSRDQASVEQQQSDALRESAAQCAQAGRFKRCPGPLPRAARAANRRLRAERIQDDLEQRDAEIEELRRQVQQQQQQINEHRQQQQQQQQQPAASTASGLANADARRQAAAQLIGGSIAYRQHQGGLQGVALAVSRRRAAALSSRDGKQQQPQPAFEIFCDQSLVPQQQQQRGSKICKILKNLLLKFSATKACWPLSRKDRSRRSLKRLCPALSRCNRSSKASFKVQRRLQCSSNNTAQQQQRSNKKGLAPQMPGSAAEQKPQPPADQTT</sequence>
<feature type="region of interest" description="Disordered" evidence="1">
    <location>
        <begin position="92"/>
        <end position="159"/>
    </location>
</feature>
<feature type="compositionally biased region" description="Basic and acidic residues" evidence="1">
    <location>
        <begin position="305"/>
        <end position="327"/>
    </location>
</feature>
<feature type="region of interest" description="Disordered" evidence="1">
    <location>
        <begin position="547"/>
        <end position="590"/>
    </location>
</feature>
<feature type="region of interest" description="Disordered" evidence="1">
    <location>
        <begin position="393"/>
        <end position="423"/>
    </location>
</feature>
<name>A0A1I8FQS2_9PLAT</name>
<proteinExistence type="predicted"/>
<dbReference type="WBParaSite" id="maker-unitig_44650-snap-gene-0.2-mRNA-1">
    <property type="protein sequence ID" value="maker-unitig_44650-snap-gene-0.2-mRNA-1"/>
    <property type="gene ID" value="maker-unitig_44650-snap-gene-0.2"/>
</dbReference>
<feature type="compositionally biased region" description="Polar residues" evidence="1">
    <location>
        <begin position="550"/>
        <end position="563"/>
    </location>
</feature>
<evidence type="ECO:0000313" key="2">
    <source>
        <dbReference type="Proteomes" id="UP000095280"/>
    </source>
</evidence>
<feature type="compositionally biased region" description="Basic and acidic residues" evidence="1">
    <location>
        <begin position="129"/>
        <end position="145"/>
    </location>
</feature>